<accession>A0A3G2YRQ4</accession>
<organism evidence="1 2">
    <name type="scientific">Lentibacter phage vB_LenP_ICBM2</name>
    <dbReference type="NCBI Taxonomy" id="2847823"/>
    <lineage>
        <taxon>Viruses</taxon>
        <taxon>Duplodnaviria</taxon>
        <taxon>Heunggongvirae</taxon>
        <taxon>Uroviricota</taxon>
        <taxon>Caudoviricetes</taxon>
        <taxon>Zobellviridae</taxon>
        <taxon>Cobavirinae</taxon>
        <taxon>Veravirus</taxon>
        <taxon>Veravirus septentrionalis</taxon>
    </lineage>
</organism>
<name>A0A3G2YRQ4_9CAUD</name>
<dbReference type="Proteomes" id="UP000273515">
    <property type="component" value="Segment"/>
</dbReference>
<protein>
    <submittedName>
        <fullName evidence="1">Uncharacterized protein</fullName>
    </submittedName>
</protein>
<sequence length="80" mass="9091">MKAIWFKSCKTKEDKDALRQSIISNRASLEALEGILESMLKEAPATADYDSPSWAYKQADRIGYNRALNQVLDLINLDKE</sequence>
<reference evidence="2" key="1">
    <citation type="submission" date="2017-07" db="EMBL/GenBank/DDBJ databases">
        <title>Cobaviruses - a newly discovered phage group infecting protist-associated Rhodobacteraceae is ubiquitous in highly productive marine areas.</title>
        <authorList>
            <person name="Bischoff V."/>
            <person name="Bunk B."/>
            <person name="Meier-Kolthoff J."/>
            <person name="Sproer C."/>
            <person name="Poehlein A."/>
            <person name="Dogs M."/>
            <person name="Daniel R."/>
            <person name="Overmann J."/>
            <person name="Goker M."/>
            <person name="Simon M."/>
            <person name="Brinkhoff T."/>
            <person name="Moraru C."/>
        </authorList>
    </citation>
    <scope>NUCLEOTIDE SEQUENCE [LARGE SCALE GENOMIC DNA]</scope>
</reference>
<evidence type="ECO:0000313" key="2">
    <source>
        <dbReference type="Proteomes" id="UP000273515"/>
    </source>
</evidence>
<dbReference type="EMBL" id="MF431616">
    <property type="protein sequence ID" value="AYP28104.1"/>
    <property type="molecule type" value="Genomic_DNA"/>
</dbReference>
<reference evidence="1 2" key="2">
    <citation type="journal article" date="2019" name="ISME J.">
        <title>Cobaviruses - a new globally distributed phage group infecting Rhodobacteraceae in marine ecosystems.</title>
        <authorList>
            <person name="Bischoff V."/>
            <person name="Bunk B."/>
            <person name="Meier-Kolthoff J.P."/>
            <person name="Sproer C."/>
            <person name="Poehlein A."/>
            <person name="Dogs M."/>
            <person name="Nguyen M."/>
            <person name="Petersen J."/>
            <person name="Daniel R."/>
            <person name="Overmann J."/>
            <person name="Goker M."/>
            <person name="Simon M."/>
            <person name="Brinkhoff T."/>
            <person name="Moraru C."/>
        </authorList>
    </citation>
    <scope>NUCLEOTIDE SEQUENCE [LARGE SCALE GENOMIC DNA]</scope>
</reference>
<proteinExistence type="predicted"/>
<gene>
    <name evidence="1" type="ORF">vBLenPICBM2__45</name>
</gene>
<keyword evidence="2" id="KW-1185">Reference proteome</keyword>
<evidence type="ECO:0000313" key="1">
    <source>
        <dbReference type="EMBL" id="AYP28104.1"/>
    </source>
</evidence>